<feature type="region of interest" description="Disordered" evidence="1">
    <location>
        <begin position="54"/>
        <end position="75"/>
    </location>
</feature>
<organism evidence="2">
    <name type="scientific">Timema monikensis</name>
    <dbReference type="NCBI Taxonomy" id="170555"/>
    <lineage>
        <taxon>Eukaryota</taxon>
        <taxon>Metazoa</taxon>
        <taxon>Ecdysozoa</taxon>
        <taxon>Arthropoda</taxon>
        <taxon>Hexapoda</taxon>
        <taxon>Insecta</taxon>
        <taxon>Pterygota</taxon>
        <taxon>Neoptera</taxon>
        <taxon>Polyneoptera</taxon>
        <taxon>Phasmatodea</taxon>
        <taxon>Timematodea</taxon>
        <taxon>Timematoidea</taxon>
        <taxon>Timematidae</taxon>
        <taxon>Timema</taxon>
    </lineage>
</organism>
<evidence type="ECO:0000313" key="2">
    <source>
        <dbReference type="EMBL" id="CAD7435529.1"/>
    </source>
</evidence>
<proteinExistence type="predicted"/>
<name>A0A7R9EM55_9NEOP</name>
<dbReference type="EMBL" id="OB800708">
    <property type="protein sequence ID" value="CAD7435529.1"/>
    <property type="molecule type" value="Genomic_DNA"/>
</dbReference>
<sequence>MKMELMSKALAHKPEKSWSKNVYHSEKIINDDWAREMKMDVSEIQPFIIQIGNNESDSDEEEEVLAIQSADNLQS</sequence>
<accession>A0A7R9EM55</accession>
<gene>
    <name evidence="2" type="ORF">TMSB3V08_LOCUS12175</name>
</gene>
<evidence type="ECO:0000256" key="1">
    <source>
        <dbReference type="SAM" id="MobiDB-lite"/>
    </source>
</evidence>
<reference evidence="2" key="1">
    <citation type="submission" date="2020-11" db="EMBL/GenBank/DDBJ databases">
        <authorList>
            <person name="Tran Van P."/>
        </authorList>
    </citation>
    <scope>NUCLEOTIDE SEQUENCE</scope>
</reference>
<protein>
    <submittedName>
        <fullName evidence="2">Uncharacterized protein</fullName>
    </submittedName>
</protein>
<dbReference type="AlphaFoldDB" id="A0A7R9EM55"/>